<comment type="caution">
    <text evidence="1">The sequence shown here is derived from an EMBL/GenBank/DDBJ whole genome shotgun (WGS) entry which is preliminary data.</text>
</comment>
<dbReference type="SUPFAM" id="SSF160532">
    <property type="entry name" value="Ava3019-like"/>
    <property type="match status" value="1"/>
</dbReference>
<sequence length="140" mass="15109">MSIQNPANLTVEEAHKILKTFDCVKSATESAPTKDSIRQALLLVTELCDNQILGICANTAEQGILALKTYAAALGYEVPELSAIDGSVYIKFNPKTGLCYLDSYTGEHRGVLISCQSAYDGGLNEMYGHLPLDLFTSESS</sequence>
<organism evidence="1 2">
    <name type="scientific">Funiculus sociatus GB2-A5</name>
    <dbReference type="NCBI Taxonomy" id="2933946"/>
    <lineage>
        <taxon>Bacteria</taxon>
        <taxon>Bacillati</taxon>
        <taxon>Cyanobacteriota</taxon>
        <taxon>Cyanophyceae</taxon>
        <taxon>Coleofasciculales</taxon>
        <taxon>Coleofasciculaceae</taxon>
        <taxon>Funiculus</taxon>
    </lineage>
</organism>
<evidence type="ECO:0000313" key="2">
    <source>
        <dbReference type="Proteomes" id="UP001442494"/>
    </source>
</evidence>
<evidence type="ECO:0000313" key="1">
    <source>
        <dbReference type="EMBL" id="MEP0866011.1"/>
    </source>
</evidence>
<gene>
    <name evidence="1" type="ORF">NDI37_16200</name>
</gene>
<dbReference type="EMBL" id="JAMPKK010000035">
    <property type="protein sequence ID" value="MEP0866011.1"/>
    <property type="molecule type" value="Genomic_DNA"/>
</dbReference>
<name>A0ABV0JRJ1_9CYAN</name>
<dbReference type="InterPro" id="IPR014953">
    <property type="entry name" value="DUF1824"/>
</dbReference>
<dbReference type="Proteomes" id="UP001442494">
    <property type="component" value="Unassembled WGS sequence"/>
</dbReference>
<protein>
    <submittedName>
        <fullName evidence="1">DUF1824 family protein</fullName>
    </submittedName>
</protein>
<dbReference type="Pfam" id="PF08854">
    <property type="entry name" value="DUF1824"/>
    <property type="match status" value="1"/>
</dbReference>
<proteinExistence type="predicted"/>
<reference evidence="1 2" key="1">
    <citation type="submission" date="2022-04" db="EMBL/GenBank/DDBJ databases">
        <title>Positive selection, recombination, and allopatry shape intraspecific diversity of widespread and dominant cyanobacteria.</title>
        <authorList>
            <person name="Wei J."/>
            <person name="Shu W."/>
            <person name="Hu C."/>
        </authorList>
    </citation>
    <scope>NUCLEOTIDE SEQUENCE [LARGE SCALE GENOMIC DNA]</scope>
    <source>
        <strain evidence="1 2">GB2-A5</strain>
    </source>
</reference>
<keyword evidence="2" id="KW-1185">Reference proteome</keyword>
<accession>A0ABV0JRJ1</accession>
<dbReference type="RefSeq" id="WP_190418058.1">
    <property type="nucleotide sequence ID" value="NZ_JAMPKK010000035.1"/>
</dbReference>
<dbReference type="Gene3D" id="3.30.360.10">
    <property type="entry name" value="Dihydrodipicolinate Reductase, domain 2"/>
    <property type="match status" value="1"/>
</dbReference>